<name>A0A8I1EFP5_PSEPU</name>
<reference evidence="2" key="1">
    <citation type="submission" date="2020-12" db="EMBL/GenBank/DDBJ databases">
        <title>Enhanced detection system for hospital associated transmission using whole genome sequencing surveillance.</title>
        <authorList>
            <person name="Harrison L.H."/>
            <person name="Van Tyne D."/>
            <person name="Marsh J.W."/>
            <person name="Griffith M.P."/>
            <person name="Snyder D.J."/>
            <person name="Cooper V.S."/>
            <person name="Mustapha M."/>
        </authorList>
    </citation>
    <scope>NUCLEOTIDE SEQUENCE</scope>
    <source>
        <strain evidence="2">PSB00042</strain>
    </source>
</reference>
<keyword evidence="1" id="KW-0472">Membrane</keyword>
<proteinExistence type="predicted"/>
<evidence type="ECO:0000313" key="3">
    <source>
        <dbReference type="Proteomes" id="UP000637061"/>
    </source>
</evidence>
<organism evidence="2 3">
    <name type="scientific">Pseudomonas putida</name>
    <name type="common">Arthrobacter siderocapsulatus</name>
    <dbReference type="NCBI Taxonomy" id="303"/>
    <lineage>
        <taxon>Bacteria</taxon>
        <taxon>Pseudomonadati</taxon>
        <taxon>Pseudomonadota</taxon>
        <taxon>Gammaproteobacteria</taxon>
        <taxon>Pseudomonadales</taxon>
        <taxon>Pseudomonadaceae</taxon>
        <taxon>Pseudomonas</taxon>
    </lineage>
</organism>
<dbReference type="Proteomes" id="UP000637061">
    <property type="component" value="Unassembled WGS sequence"/>
</dbReference>
<protein>
    <recommendedName>
        <fullName evidence="4">Transmembrane protein</fullName>
    </recommendedName>
</protein>
<accession>A0A8I1EFP5</accession>
<feature type="transmembrane region" description="Helical" evidence="1">
    <location>
        <begin position="25"/>
        <end position="44"/>
    </location>
</feature>
<keyword evidence="1" id="KW-0812">Transmembrane</keyword>
<comment type="caution">
    <text evidence="2">The sequence shown here is derived from an EMBL/GenBank/DDBJ whole genome shotgun (WGS) entry which is preliminary data.</text>
</comment>
<dbReference type="EMBL" id="JAEHTE010000023">
    <property type="protein sequence ID" value="MBI6885825.1"/>
    <property type="molecule type" value="Genomic_DNA"/>
</dbReference>
<sequence length="96" mass="10826">MANGNFNQESSELDWFSRFVVNNPGLISTLVLALYGSGIIMFVLDNVSPNGQRYKLWTVIFLLLGTFIIAACTFATAKLFKVVMKKHIEIMRECDC</sequence>
<feature type="transmembrane region" description="Helical" evidence="1">
    <location>
        <begin position="56"/>
        <end position="77"/>
    </location>
</feature>
<dbReference type="AlphaFoldDB" id="A0A8I1EFP5"/>
<gene>
    <name evidence="2" type="ORF">JEU22_18110</name>
</gene>
<evidence type="ECO:0000256" key="1">
    <source>
        <dbReference type="SAM" id="Phobius"/>
    </source>
</evidence>
<evidence type="ECO:0008006" key="4">
    <source>
        <dbReference type="Google" id="ProtNLM"/>
    </source>
</evidence>
<keyword evidence="1" id="KW-1133">Transmembrane helix</keyword>
<dbReference type="RefSeq" id="WP_198747752.1">
    <property type="nucleotide sequence ID" value="NZ_JAEHTE010000023.1"/>
</dbReference>
<evidence type="ECO:0000313" key="2">
    <source>
        <dbReference type="EMBL" id="MBI6885825.1"/>
    </source>
</evidence>